<name>F8WC79_HUMAN</name>
<reference evidence="2" key="6">
    <citation type="submission" date="2025-09" db="UniProtKB">
        <authorList>
            <consortium name="Ensembl"/>
        </authorList>
    </citation>
    <scope>IDENTIFICATION</scope>
</reference>
<dbReference type="Ensembl" id="ENST00000411423.1">
    <property type="protein sequence ID" value="ENSP00000412715.1"/>
    <property type="gene ID" value="ENSG00000099995.20"/>
</dbReference>
<dbReference type="Bgee" id="ENSG00000099995">
    <property type="expression patterns" value="Expressed in sperm and 218 other cell types or tissues"/>
</dbReference>
<evidence type="ECO:0007829" key="6">
    <source>
        <dbReference type="PubMed" id="22223895"/>
    </source>
</evidence>
<dbReference type="AlphaFoldDB" id="F8WC79"/>
<dbReference type="VEuPathDB" id="HostDB:ENSG00000099995"/>
<protein>
    <submittedName>
        <fullName evidence="2">Splicing factor 3a subunit 1</fullName>
    </submittedName>
</protein>
<dbReference type="ChiTaRS" id="SF3A1">
    <property type="organism name" value="human"/>
</dbReference>
<dbReference type="Proteomes" id="UP000005640">
    <property type="component" value="Chromosome 22"/>
</dbReference>
<dbReference type="SMR" id="F8WC79"/>
<dbReference type="OpenTargets" id="ENSG00000099995"/>
<feature type="compositionally biased region" description="Basic residues" evidence="1">
    <location>
        <begin position="26"/>
        <end position="38"/>
    </location>
</feature>
<reference evidence="6" key="4">
    <citation type="journal article" date="2012" name="Mol. Cell. Proteomics">
        <title>Comparative large-scale characterisation of plant vs. mammal proteins reveals similar and idiosyncratic N-alpha acetylation features.</title>
        <authorList>
            <person name="Bienvenut W.V."/>
            <person name="Sumpton D."/>
            <person name="Martinez A."/>
            <person name="Lilla S."/>
            <person name="Espagne C."/>
            <person name="Meinnel T."/>
            <person name="Giglione C."/>
        </authorList>
    </citation>
    <scope>IDENTIFICATION BY MASS SPECTROMETRY [LARGE SCALE ANALYSIS]</scope>
</reference>
<reference evidence="2 3" key="3">
    <citation type="journal article" date="2008" name="Genome Biol.">
        <title>Finishing the finished human chromosome 22 sequence.</title>
        <authorList>
            <person name="Cole C.G."/>
            <person name="McCann O.T."/>
            <person name="Collins J.E."/>
            <person name="Oliver K."/>
            <person name="Willey D."/>
            <person name="Gribble S.M."/>
            <person name="Yang F."/>
            <person name="McLaren K."/>
            <person name="Rogers J."/>
            <person name="Ning Z."/>
            <person name="Beare D.M."/>
            <person name="Dunham I."/>
        </authorList>
    </citation>
    <scope>NUCLEOTIDE SEQUENCE [LARGE SCALE GENOMIC DNA]</scope>
</reference>
<accession>F8WC79</accession>
<feature type="compositionally biased region" description="Pro residues" evidence="1">
    <location>
        <begin position="8"/>
        <end position="19"/>
    </location>
</feature>
<evidence type="ECO:0007829" key="4">
    <source>
        <dbReference type="PeptideAtlas" id="F8WC79"/>
    </source>
</evidence>
<dbReference type="ExpressionAtlas" id="F8WC79">
    <property type="expression patterns" value="baseline and differential"/>
</dbReference>
<reference evidence="2 3" key="2">
    <citation type="journal article" date="2004" name="Nature">
        <title>Finishing the euchromatic sequence of the human genome.</title>
        <authorList>
            <consortium name="International Human Genome Sequencing Consortium"/>
        </authorList>
    </citation>
    <scope>NUCLEOTIDE SEQUENCE [LARGE SCALE GENOMIC DNA]</scope>
</reference>
<gene>
    <name evidence="2" type="primary">SF3A1</name>
</gene>
<dbReference type="ProteomicsDB" id="31059"/>
<dbReference type="HGNC" id="HGNC:10765">
    <property type="gene designation" value="SF3A1"/>
</dbReference>
<reference evidence="2" key="5">
    <citation type="submission" date="2025-08" db="UniProtKB">
        <authorList>
            <consortium name="Ensembl"/>
        </authorList>
    </citation>
    <scope>IDENTIFICATION</scope>
</reference>
<proteinExistence type="evidence at protein level"/>
<evidence type="ECO:0007829" key="5">
    <source>
        <dbReference type="ProteomicsDB" id="F8WC79"/>
    </source>
</evidence>
<dbReference type="GeneTree" id="ENSGT00730000111077"/>
<keyword evidence="4 5" id="KW-1267">Proteomics identification</keyword>
<dbReference type="OrthoDB" id="447637at2759"/>
<sequence>MPAGPVQAVPPPPPVPTEPKQPLVRRSVRRRSRSQRKR</sequence>
<dbReference type="HOGENOM" id="CLU_3335360_0_0_1"/>
<dbReference type="EMBL" id="AC004997">
    <property type="status" value="NOT_ANNOTATED_CDS"/>
    <property type="molecule type" value="Genomic_DNA"/>
</dbReference>
<dbReference type="MassIVE" id="F8WC79"/>
<keyword evidence="3" id="KW-1185">Reference proteome</keyword>
<organism evidence="2 3">
    <name type="scientific">Homo sapiens</name>
    <name type="common">Human</name>
    <dbReference type="NCBI Taxonomy" id="9606"/>
    <lineage>
        <taxon>Eukaryota</taxon>
        <taxon>Metazoa</taxon>
        <taxon>Chordata</taxon>
        <taxon>Craniata</taxon>
        <taxon>Vertebrata</taxon>
        <taxon>Euteleostomi</taxon>
        <taxon>Mammalia</taxon>
        <taxon>Eutheria</taxon>
        <taxon>Euarchontoglires</taxon>
        <taxon>Primates</taxon>
        <taxon>Haplorrhini</taxon>
        <taxon>Catarrhini</taxon>
        <taxon>Hominidae</taxon>
        <taxon>Homo</taxon>
    </lineage>
</organism>
<dbReference type="UCSC" id="uc062dbq.1">
    <property type="organism name" value="human"/>
</dbReference>
<evidence type="ECO:0000256" key="1">
    <source>
        <dbReference type="SAM" id="MobiDB-lite"/>
    </source>
</evidence>
<dbReference type="Ensembl" id="ENST00000411423.1">
    <property type="protein sequence ID" value="ENSP00000412715.1"/>
    <property type="gene ID" value="ENSG00000099995.19"/>
</dbReference>
<feature type="region of interest" description="Disordered" evidence="1">
    <location>
        <begin position="1"/>
        <end position="38"/>
    </location>
</feature>
<evidence type="ECO:0000313" key="3">
    <source>
        <dbReference type="Proteomes" id="UP000005640"/>
    </source>
</evidence>
<evidence type="ECO:0000313" key="2">
    <source>
        <dbReference type="Ensembl" id="ENSP00000412715.1"/>
    </source>
</evidence>
<reference evidence="2 3" key="1">
    <citation type="journal article" date="2001" name="Nature">
        <title>Initial sequencing and analysis of the human genome.</title>
        <authorList>
            <consortium name="International Human Genome Sequencing Consortium"/>
            <person name="Lander E.S."/>
            <person name="Linton L.M."/>
            <person name="Birren B."/>
            <person name="Nusbaum C."/>
            <person name="Zody M.C."/>
            <person name="Baldwin J."/>
            <person name="Devon K."/>
            <person name="Dewar K."/>
            <person name="Doyle M."/>
            <person name="FitzHugh W."/>
            <person name="Funke R."/>
            <person name="Gage D."/>
            <person name="Harris K."/>
            <person name="Heaford A."/>
            <person name="Howland J."/>
            <person name="Kann L."/>
            <person name="Lehoczky J."/>
            <person name="LeVine R."/>
            <person name="McEwan P."/>
            <person name="McKernan K."/>
            <person name="Meldrim J."/>
            <person name="Mesirov J.P."/>
            <person name="Miranda C."/>
            <person name="Morris W."/>
            <person name="Naylor J."/>
            <person name="Raymond C."/>
            <person name="Rosetti M."/>
            <person name="Santos R."/>
            <person name="Sheridan A."/>
            <person name="Sougnez C."/>
            <person name="Stange-Thomann N."/>
            <person name="Stojanovic N."/>
            <person name="Subramanian A."/>
            <person name="Wyman D."/>
            <person name="Rogers J."/>
            <person name="Sulston J."/>
            <person name="Ainscough R."/>
            <person name="Beck S."/>
            <person name="Bentley D."/>
            <person name="Burton J."/>
            <person name="Clee C."/>
            <person name="Carter N."/>
            <person name="Coulson A."/>
            <person name="Deadman R."/>
            <person name="Deloukas P."/>
            <person name="Dunham A."/>
            <person name="Dunham I."/>
            <person name="Durbin R."/>
            <person name="French L."/>
            <person name="Grafham D."/>
            <person name="Gregory S."/>
            <person name="Hubbard T."/>
            <person name="Humphray S."/>
            <person name="Hunt A."/>
            <person name="Jones M."/>
            <person name="Lloyd C."/>
            <person name="McMurray A."/>
            <person name="Matthews L."/>
            <person name="Mercer S."/>
            <person name="Milne S."/>
            <person name="Mullikin J.C."/>
            <person name="Mungall A."/>
            <person name="Plumb R."/>
            <person name="Ross M."/>
            <person name="Shownkeen R."/>
            <person name="Sims S."/>
            <person name="Waterston R.H."/>
            <person name="Wilson R.K."/>
            <person name="Hillier L.W."/>
            <person name="McPherson J.D."/>
            <person name="Marra M.A."/>
            <person name="Mardis E.R."/>
            <person name="Fulton L.A."/>
            <person name="Chinwalla A.T."/>
            <person name="Pepin K.H."/>
            <person name="Gish W.R."/>
            <person name="Chissoe S.L."/>
            <person name="Wendl M.C."/>
            <person name="Delehaunty K.D."/>
            <person name="Miner T.L."/>
            <person name="Delehaunty A."/>
            <person name="Kramer J.B."/>
            <person name="Cook L.L."/>
            <person name="Fulton R.S."/>
            <person name="Johnson D.L."/>
            <person name="Minx P.J."/>
            <person name="Clifton S.W."/>
            <person name="Hawkins T."/>
            <person name="Branscomb E."/>
            <person name="Predki P."/>
            <person name="Richardson P."/>
            <person name="Wenning S."/>
            <person name="Slezak T."/>
            <person name="Doggett N."/>
            <person name="Cheng J.F."/>
            <person name="Olsen A."/>
            <person name="Lucas S."/>
            <person name="Elkin C."/>
            <person name="Uberbacher E."/>
            <person name="Frazier M."/>
            <person name="Gibbs R.A."/>
            <person name="Muzny D.M."/>
            <person name="Scherer S.E."/>
            <person name="Bouck J.B."/>
            <person name="Sodergren E.J."/>
            <person name="Worley K.C."/>
            <person name="Rives C.M."/>
            <person name="Gorrell J.H."/>
            <person name="Metzker M.L."/>
            <person name="Naylor S.L."/>
            <person name="Kucherlapati R.S."/>
            <person name="Nelson D.L."/>
            <person name="Weinstock G.M."/>
            <person name="Sakaki Y."/>
            <person name="Fujiyama A."/>
            <person name="Hattori M."/>
            <person name="Yada T."/>
            <person name="Toyoda A."/>
            <person name="Itoh T."/>
            <person name="Kawagoe C."/>
            <person name="Watanabe H."/>
            <person name="Totoki Y."/>
            <person name="Taylor T."/>
            <person name="Weissenbach J."/>
            <person name="Heilig R."/>
            <person name="Saurin W."/>
            <person name="Artiguenave F."/>
            <person name="Brottier P."/>
            <person name="Bruls T."/>
            <person name="Pelletier E."/>
            <person name="Robert C."/>
            <person name="Wincker P."/>
            <person name="Smith D.R."/>
            <person name="Doucette-Stamm L."/>
            <person name="Rubenfield M."/>
            <person name="Weinstock K."/>
            <person name="Lee H.M."/>
            <person name="Dubois J."/>
            <person name="Rosenthal A."/>
            <person name="Platzer M."/>
            <person name="Nyakatura G."/>
            <person name="Taudien S."/>
            <person name="Rump A."/>
            <person name="Yang H."/>
            <person name="Yu J."/>
            <person name="Wang J."/>
            <person name="Huang G."/>
            <person name="Gu J."/>
            <person name="Hood L."/>
            <person name="Rowen L."/>
            <person name="Madan A."/>
            <person name="Qin S."/>
            <person name="Davis R.W."/>
            <person name="Federspiel N.A."/>
            <person name="Abola A.P."/>
            <person name="Proctor M.J."/>
            <person name="Myers R.M."/>
            <person name="Schmutz J."/>
            <person name="Dickson M."/>
            <person name="Grimwood J."/>
            <person name="Cox D.R."/>
            <person name="Olson M.V."/>
            <person name="Kaul R."/>
            <person name="Raymond C."/>
            <person name="Shimizu N."/>
            <person name="Kawasaki K."/>
            <person name="Minoshima S."/>
            <person name="Evans G.A."/>
            <person name="Athanasiou M."/>
            <person name="Schultz R."/>
            <person name="Roe B.A."/>
            <person name="Chen F."/>
            <person name="Pan H."/>
            <person name="Ramser J."/>
            <person name="Lehrach H."/>
            <person name="Reinhardt R."/>
            <person name="McCombie W.R."/>
            <person name="de la Bastide M."/>
            <person name="Dedhia N."/>
            <person name="Blocker H."/>
            <person name="Hornischer K."/>
            <person name="Nordsiek G."/>
            <person name="Agarwala R."/>
            <person name="Aravind L."/>
            <person name="Bailey J.A."/>
            <person name="Bateman A."/>
            <person name="Batzoglou S."/>
            <person name="Birney E."/>
            <person name="Bork P."/>
            <person name="Brown D.G."/>
            <person name="Burge C.B."/>
            <person name="Cerutti L."/>
            <person name="Chen H.C."/>
            <person name="Church D."/>
            <person name="Clamp M."/>
            <person name="Copley R.R."/>
            <person name="Doerks T."/>
            <person name="Eddy S.R."/>
            <person name="Eichler E.E."/>
            <person name="Furey T.S."/>
            <person name="Galagan J."/>
            <person name="Gilbert J.G."/>
            <person name="Harmon C."/>
            <person name="Hayashizaki Y."/>
            <person name="Haussler D."/>
            <person name="Hermjakob H."/>
            <person name="Hokamp K."/>
            <person name="Jang W."/>
            <person name="Johnson L.S."/>
            <person name="Jones T.A."/>
            <person name="Kasif S."/>
            <person name="Kaspryzk A."/>
            <person name="Kennedy S."/>
            <person name="Kent W.J."/>
            <person name="Kitts P."/>
            <person name="Koonin E.V."/>
            <person name="Korf I."/>
            <person name="Kulp D."/>
            <person name="Lancet D."/>
            <person name="Lowe T.M."/>
            <person name="McLysaght A."/>
            <person name="Mikkelsen T."/>
            <person name="Moran J.V."/>
            <person name="Mulder N."/>
            <person name="Pollara V.J."/>
            <person name="Ponting C.P."/>
            <person name="Schuler G."/>
            <person name="Schultz J."/>
            <person name="Slater G."/>
            <person name="Smit A.F."/>
            <person name="Stupka E."/>
            <person name="Szustakowski J."/>
            <person name="Thierry-Mieg D."/>
            <person name="Thierry-Mieg J."/>
            <person name="Wagner L."/>
            <person name="Wallis J."/>
            <person name="Wheeler R."/>
            <person name="Williams A."/>
            <person name="Wolf Y.I."/>
            <person name="Wolfe K.H."/>
            <person name="Yang S.P."/>
            <person name="Yeh R.F."/>
            <person name="Collins F."/>
            <person name="Guyer M.S."/>
            <person name="Peterson J."/>
            <person name="Felsenfeld A."/>
            <person name="Wetterstrand K.A."/>
            <person name="Patrinos A."/>
            <person name="Morgan M.J."/>
            <person name="de Jong P."/>
            <person name="Catanese J.J."/>
            <person name="Osoegawa K."/>
            <person name="Shizuya H."/>
            <person name="Choi S."/>
            <person name="Chen Y.J."/>
        </authorList>
    </citation>
    <scope>NUCLEOTIDE SEQUENCE [LARGE SCALE GENOMIC DNA]</scope>
</reference>